<evidence type="ECO:0000256" key="4">
    <source>
        <dbReference type="ARBA" id="ARBA00022737"/>
    </source>
</evidence>
<dbReference type="Proteomes" id="UP000245119">
    <property type="component" value="Linkage Group LG5"/>
</dbReference>
<name>A0A2T7P9V3_POMCA</name>
<dbReference type="InterPro" id="IPR032675">
    <property type="entry name" value="LRR_dom_sf"/>
</dbReference>
<dbReference type="InterPro" id="IPR001611">
    <property type="entry name" value="Leu-rich_rpt"/>
</dbReference>
<dbReference type="SUPFAM" id="SSF52075">
    <property type="entry name" value="Outer arm dynein light chain 1"/>
    <property type="match status" value="1"/>
</dbReference>
<evidence type="ECO:0000256" key="1">
    <source>
        <dbReference type="ARBA" id="ARBA00004611"/>
    </source>
</evidence>
<evidence type="ECO:0000256" key="9">
    <source>
        <dbReference type="ARBA" id="ARBA00023273"/>
    </source>
</evidence>
<dbReference type="SMART" id="SM00365">
    <property type="entry name" value="LRR_SD22"/>
    <property type="match status" value="4"/>
</dbReference>
<protein>
    <recommendedName>
        <fullName evidence="11">Dynein regulatory complex subunit 3</fullName>
    </recommendedName>
</protein>
<evidence type="ECO:0000256" key="5">
    <source>
        <dbReference type="ARBA" id="ARBA00022846"/>
    </source>
</evidence>
<dbReference type="Pfam" id="PF14580">
    <property type="entry name" value="LRR_9"/>
    <property type="match status" value="1"/>
</dbReference>
<keyword evidence="13" id="KW-1185">Reference proteome</keyword>
<evidence type="ECO:0000256" key="2">
    <source>
        <dbReference type="ARBA" id="ARBA00022490"/>
    </source>
</evidence>
<proteinExistence type="inferred from homology"/>
<dbReference type="OrthoDB" id="27917at2759"/>
<evidence type="ECO:0000256" key="3">
    <source>
        <dbReference type="ARBA" id="ARBA00022614"/>
    </source>
</evidence>
<dbReference type="PANTHER" id="PTHR45973">
    <property type="entry name" value="PROTEIN PHOSPHATASE 1 REGULATORY SUBUNIT SDS22-RELATED"/>
    <property type="match status" value="1"/>
</dbReference>
<dbReference type="STRING" id="400727.A0A2T7P9V3"/>
<reference evidence="12 13" key="1">
    <citation type="submission" date="2018-04" db="EMBL/GenBank/DDBJ databases">
        <title>The genome of golden apple snail Pomacea canaliculata provides insight into stress tolerance and invasive adaptation.</title>
        <authorList>
            <person name="Liu C."/>
            <person name="Liu B."/>
            <person name="Ren Y."/>
            <person name="Zhang Y."/>
            <person name="Wang H."/>
            <person name="Li S."/>
            <person name="Jiang F."/>
            <person name="Yin L."/>
            <person name="Zhang G."/>
            <person name="Qian W."/>
            <person name="Fan W."/>
        </authorList>
    </citation>
    <scope>NUCLEOTIDE SEQUENCE [LARGE SCALE GENOMIC DNA]</scope>
    <source>
        <strain evidence="12">SZHN2017</strain>
        <tissue evidence="12">Muscle</tissue>
    </source>
</reference>
<keyword evidence="8" id="KW-0206">Cytoskeleton</keyword>
<keyword evidence="6" id="KW-0175">Coiled coil</keyword>
<comment type="similarity">
    <text evidence="10">Belongs to the DRC3 family.</text>
</comment>
<comment type="caution">
    <text evidence="12">The sequence shown here is derived from an EMBL/GenBank/DDBJ whole genome shotgun (WGS) entry which is preliminary data.</text>
</comment>
<dbReference type="EMBL" id="PZQS01000005">
    <property type="protein sequence ID" value="PVD30200.1"/>
    <property type="molecule type" value="Genomic_DNA"/>
</dbReference>
<comment type="subcellular location">
    <subcellularLocation>
        <location evidence="1">Cytoplasm</location>
        <location evidence="1">Cytoskeleton</location>
        <location evidence="1">Flagellum axoneme</location>
    </subcellularLocation>
</comment>
<evidence type="ECO:0000313" key="13">
    <source>
        <dbReference type="Proteomes" id="UP000245119"/>
    </source>
</evidence>
<dbReference type="PANTHER" id="PTHR45973:SF12">
    <property type="entry name" value="DYNEIN REGULATORY COMPLEX SUBUNIT 3"/>
    <property type="match status" value="1"/>
</dbReference>
<keyword evidence="2" id="KW-0963">Cytoplasm</keyword>
<keyword evidence="5" id="KW-0282">Flagellum</keyword>
<evidence type="ECO:0000256" key="7">
    <source>
        <dbReference type="ARBA" id="ARBA00023069"/>
    </source>
</evidence>
<keyword evidence="3" id="KW-0433">Leucine-rich repeat</keyword>
<sequence length="523" mass="60985">MSHLYDTVVPTVIDDGLLMETVYEQGPKGEAGKFCKAEGVAPAEVHELCLEYKNILVIDGLWEFVNLTKLQLCNNIIEKIEGLELLVNLVWLDLSFNNIHFIEGLDTLVNLEDLTLYNNKITCLENMDNLLKLHVLSMGNNDLRDLENLRYLRRFHNLRSLNLFYNPLCYDPQYKVFVGAFLPEVVFLDYRLLEEEHREKGAEMYQLPVLKLIEKEAKERKHREKDLAKSQTEKAHIDAYVENLDGPLLFKNLYEEDREGNLLSKVKGAADLISEFKHRFVRVCHQIFNLGIEEKTARDAEVALFWECFNEAMEEDRKRGMNATSTFKEEQKAIFENMRLESDPVKLEDMVKAYHVRVTELWDDLVGAEMHLVDELDEIVERFELSLQDMASNFIEHIQELMSKLREYEGFHNEKLTEVATAQLESMARGEFDETMSTELVDILSDKDSTLSAIATSHDLHLLKIDLREDKIVNGITTWKTSLIKDIRKSLWERNRTRMTEICHFIDQARDDVDNLEMTPPNW</sequence>
<dbReference type="InterPro" id="IPR050576">
    <property type="entry name" value="Cilia_flagella_integrity"/>
</dbReference>
<keyword evidence="9" id="KW-0966">Cell projection</keyword>
<evidence type="ECO:0000256" key="11">
    <source>
        <dbReference type="ARBA" id="ARBA00040950"/>
    </source>
</evidence>
<dbReference type="AlphaFoldDB" id="A0A2T7P9V3"/>
<evidence type="ECO:0000313" key="12">
    <source>
        <dbReference type="EMBL" id="PVD30200.1"/>
    </source>
</evidence>
<evidence type="ECO:0000256" key="6">
    <source>
        <dbReference type="ARBA" id="ARBA00023054"/>
    </source>
</evidence>
<dbReference type="PROSITE" id="PS51450">
    <property type="entry name" value="LRR"/>
    <property type="match status" value="4"/>
</dbReference>
<evidence type="ECO:0000256" key="8">
    <source>
        <dbReference type="ARBA" id="ARBA00023212"/>
    </source>
</evidence>
<organism evidence="12 13">
    <name type="scientific">Pomacea canaliculata</name>
    <name type="common">Golden apple snail</name>
    <dbReference type="NCBI Taxonomy" id="400727"/>
    <lineage>
        <taxon>Eukaryota</taxon>
        <taxon>Metazoa</taxon>
        <taxon>Spiralia</taxon>
        <taxon>Lophotrochozoa</taxon>
        <taxon>Mollusca</taxon>
        <taxon>Gastropoda</taxon>
        <taxon>Caenogastropoda</taxon>
        <taxon>Architaenioglossa</taxon>
        <taxon>Ampullarioidea</taxon>
        <taxon>Ampullariidae</taxon>
        <taxon>Pomacea</taxon>
    </lineage>
</organism>
<keyword evidence="7" id="KW-0969">Cilium</keyword>
<dbReference type="Gene3D" id="3.80.10.10">
    <property type="entry name" value="Ribonuclease Inhibitor"/>
    <property type="match status" value="1"/>
</dbReference>
<gene>
    <name evidence="12" type="ORF">C0Q70_09462</name>
</gene>
<accession>A0A2T7P9V3</accession>
<keyword evidence="4" id="KW-0677">Repeat</keyword>
<dbReference type="GO" id="GO:0005929">
    <property type="term" value="C:cilium"/>
    <property type="evidence" value="ECO:0007669"/>
    <property type="project" value="TreeGrafter"/>
</dbReference>
<evidence type="ECO:0000256" key="10">
    <source>
        <dbReference type="ARBA" id="ARBA00038378"/>
    </source>
</evidence>